<gene>
    <name evidence="1" type="ORF">vBBcoS136_00059</name>
</gene>
<keyword evidence="2" id="KW-1185">Reference proteome</keyword>
<reference evidence="1 2" key="1">
    <citation type="submission" date="2018-09" db="EMBL/GenBank/DDBJ databases">
        <title>Comparative Genomic Analysis of Eight Novel Haloalkaliphilic Bacteriophages from Lake Elmenteita, Kenya.</title>
        <authorList>
            <person name="Akhwale J.K."/>
        </authorList>
    </citation>
    <scope>NUCLEOTIDE SEQUENCE [LARGE SCALE GENOMIC DNA]</scope>
</reference>
<proteinExistence type="predicted"/>
<dbReference type="EMBL" id="MH884508">
    <property type="protein sequence ID" value="AYP68191.1"/>
    <property type="molecule type" value="Genomic_DNA"/>
</dbReference>
<evidence type="ECO:0000313" key="2">
    <source>
        <dbReference type="Proteomes" id="UP000274199"/>
    </source>
</evidence>
<sequence>MRKLKYFKQPTKNTCGQTTIAMLCGITPQESIEVFGHNRSSRYKDYVRVLNQLGVSHGEIKKVDNRKKYDLPRKAIVRMNKTGNKNGHLIAYCDGVFYDPWYGIFHSKEELLEYWNVRKRYGGKWRIDWFIEIFEDVEMKKSS</sequence>
<dbReference type="Proteomes" id="UP000274199">
    <property type="component" value="Segment"/>
</dbReference>
<name>A0A3G3BVL7_9CAUD</name>
<evidence type="ECO:0000313" key="1">
    <source>
        <dbReference type="EMBL" id="AYP68191.1"/>
    </source>
</evidence>
<accession>A0A3G3BVL7</accession>
<organism evidence="1 2">
    <name type="scientific">Bacillus phage vB_BcoS-136</name>
    <dbReference type="NCBI Taxonomy" id="2419619"/>
    <lineage>
        <taxon>Viruses</taxon>
        <taxon>Duplodnaviria</taxon>
        <taxon>Heunggongvirae</taxon>
        <taxon>Uroviricota</taxon>
        <taxon>Caudoviricetes</taxon>
        <taxon>Heleneionescovirinae</taxon>
        <taxon>Kenyattavirus</taxon>
        <taxon>Kenyattavirus kv136</taxon>
    </lineage>
</organism>
<protein>
    <recommendedName>
        <fullName evidence="3">Peptidase C39 domain-containing protein</fullName>
    </recommendedName>
</protein>
<evidence type="ECO:0008006" key="3">
    <source>
        <dbReference type="Google" id="ProtNLM"/>
    </source>
</evidence>